<feature type="region of interest" description="Disordered" evidence="1">
    <location>
        <begin position="70"/>
        <end position="124"/>
    </location>
</feature>
<feature type="region of interest" description="Disordered" evidence="1">
    <location>
        <begin position="158"/>
        <end position="192"/>
    </location>
</feature>
<feature type="compositionally biased region" description="Low complexity" evidence="1">
    <location>
        <begin position="470"/>
        <end position="485"/>
    </location>
</feature>
<feature type="compositionally biased region" description="Gly residues" evidence="1">
    <location>
        <begin position="399"/>
        <end position="410"/>
    </location>
</feature>
<dbReference type="Proteomes" id="UP001302745">
    <property type="component" value="Unassembled WGS sequence"/>
</dbReference>
<gene>
    <name evidence="3" type="ORF">C8A00DRAFT_33977</name>
</gene>
<evidence type="ECO:0000256" key="1">
    <source>
        <dbReference type="SAM" id="MobiDB-lite"/>
    </source>
</evidence>
<dbReference type="EMBL" id="MU856945">
    <property type="protein sequence ID" value="KAK4153283.1"/>
    <property type="molecule type" value="Genomic_DNA"/>
</dbReference>
<protein>
    <recommendedName>
        <fullName evidence="2">SprT-like domain-containing protein</fullName>
    </recommendedName>
</protein>
<reference evidence="3" key="1">
    <citation type="journal article" date="2023" name="Mol. Phylogenet. Evol.">
        <title>Genome-scale phylogeny and comparative genomics of the fungal order Sordariales.</title>
        <authorList>
            <person name="Hensen N."/>
            <person name="Bonometti L."/>
            <person name="Westerberg I."/>
            <person name="Brannstrom I.O."/>
            <person name="Guillou S."/>
            <person name="Cros-Aarteil S."/>
            <person name="Calhoun S."/>
            <person name="Haridas S."/>
            <person name="Kuo A."/>
            <person name="Mondo S."/>
            <person name="Pangilinan J."/>
            <person name="Riley R."/>
            <person name="LaButti K."/>
            <person name="Andreopoulos B."/>
            <person name="Lipzen A."/>
            <person name="Chen C."/>
            <person name="Yan M."/>
            <person name="Daum C."/>
            <person name="Ng V."/>
            <person name="Clum A."/>
            <person name="Steindorff A."/>
            <person name="Ohm R.A."/>
            <person name="Martin F."/>
            <person name="Silar P."/>
            <person name="Natvig D.O."/>
            <person name="Lalanne C."/>
            <person name="Gautier V."/>
            <person name="Ament-Velasquez S.L."/>
            <person name="Kruys A."/>
            <person name="Hutchinson M.I."/>
            <person name="Powell A.J."/>
            <person name="Barry K."/>
            <person name="Miller A.N."/>
            <person name="Grigoriev I.V."/>
            <person name="Debuchy R."/>
            <person name="Gladieux P."/>
            <person name="Hiltunen Thoren M."/>
            <person name="Johannesson H."/>
        </authorList>
    </citation>
    <scope>NUCLEOTIDE SEQUENCE</scope>
    <source>
        <strain evidence="3">CBS 538.74</strain>
    </source>
</reference>
<sequence>MALPVAGGDEYPPFRPSGGPYYPAKRRTVDTVDDDHHLHYTRYKRPKYVPHAQFADPVAFRAVGEPPLSNYPPLHHPHPHPHPHLHHRYPSPLPHLPSPEPAGTGAPAMERTASGHSIRPDPTDRCASTELCAATELLDDHQAAQRVRDHLATFRRRNPDSKHERILRSIINPRPRRHPKNDRGGGEEEEEEYPLDNAALESIFSAANEIFFNGRLSQRVAWDWSHADSARYDSRVIGTTALRRAAASTRGYETLVVLSSTILRDAKYSRRLLISTFLHELIHCYLFICCGFRARWCGGHTDGFRDIAAVVDEWVGEGAGLFLKRIEADLELFRVGGCGGGQHEEEMGRGGVEERRGGGGGNHNVYPCSGMAAEQDEYAASASSPAVTSPAPQEAVYFGSGGGGAHGSGTGVWSQEVEGGYFGRGSAPNSGTGTPTQEGGYFGRGASPSPRASTPTQEGGHYYYHGRTASSGSNSSNSNSNSNSNNIWWRQRRAVRPLYVCAGHEPSASYVFPHTTGQRF</sequence>
<reference evidence="3" key="2">
    <citation type="submission" date="2023-05" db="EMBL/GenBank/DDBJ databases">
        <authorList>
            <consortium name="Lawrence Berkeley National Laboratory"/>
            <person name="Steindorff A."/>
            <person name="Hensen N."/>
            <person name="Bonometti L."/>
            <person name="Westerberg I."/>
            <person name="Brannstrom I.O."/>
            <person name="Guillou S."/>
            <person name="Cros-Aarteil S."/>
            <person name="Calhoun S."/>
            <person name="Haridas S."/>
            <person name="Kuo A."/>
            <person name="Mondo S."/>
            <person name="Pangilinan J."/>
            <person name="Riley R."/>
            <person name="Labutti K."/>
            <person name="Andreopoulos B."/>
            <person name="Lipzen A."/>
            <person name="Chen C."/>
            <person name="Yanf M."/>
            <person name="Daum C."/>
            <person name="Ng V."/>
            <person name="Clum A."/>
            <person name="Ohm R."/>
            <person name="Martin F."/>
            <person name="Silar P."/>
            <person name="Natvig D."/>
            <person name="Lalanne C."/>
            <person name="Gautier V."/>
            <person name="Ament-Velasquez S.L."/>
            <person name="Kruys A."/>
            <person name="Hutchinson M.I."/>
            <person name="Powell A.J."/>
            <person name="Barry K."/>
            <person name="Miller A.N."/>
            <person name="Grigoriev I.V."/>
            <person name="Debuchy R."/>
            <person name="Gladieux P."/>
            <person name="Thoren M.H."/>
            <person name="Johannesson H."/>
        </authorList>
    </citation>
    <scope>NUCLEOTIDE SEQUENCE</scope>
    <source>
        <strain evidence="3">CBS 538.74</strain>
    </source>
</reference>
<dbReference type="InterPro" id="IPR006640">
    <property type="entry name" value="SprT-like_domain"/>
</dbReference>
<comment type="caution">
    <text evidence="3">The sequence shown here is derived from an EMBL/GenBank/DDBJ whole genome shotgun (WGS) entry which is preliminary data.</text>
</comment>
<organism evidence="3 4">
    <name type="scientific">Chaetomidium leptoderma</name>
    <dbReference type="NCBI Taxonomy" id="669021"/>
    <lineage>
        <taxon>Eukaryota</taxon>
        <taxon>Fungi</taxon>
        <taxon>Dikarya</taxon>
        <taxon>Ascomycota</taxon>
        <taxon>Pezizomycotina</taxon>
        <taxon>Sordariomycetes</taxon>
        <taxon>Sordariomycetidae</taxon>
        <taxon>Sordariales</taxon>
        <taxon>Chaetomiaceae</taxon>
        <taxon>Chaetomidium</taxon>
    </lineage>
</organism>
<feature type="compositionally biased region" description="Pro residues" evidence="1">
    <location>
        <begin position="91"/>
        <end position="100"/>
    </location>
</feature>
<dbReference type="Pfam" id="PF10263">
    <property type="entry name" value="SprT-like"/>
    <property type="match status" value="1"/>
</dbReference>
<feature type="compositionally biased region" description="Basic and acidic residues" evidence="1">
    <location>
        <begin position="158"/>
        <end position="167"/>
    </location>
</feature>
<proteinExistence type="predicted"/>
<feature type="region of interest" description="Disordered" evidence="1">
    <location>
        <begin position="1"/>
        <end position="26"/>
    </location>
</feature>
<feature type="compositionally biased region" description="Polar residues" evidence="1">
    <location>
        <begin position="427"/>
        <end position="437"/>
    </location>
</feature>
<evidence type="ECO:0000313" key="4">
    <source>
        <dbReference type="Proteomes" id="UP001302745"/>
    </source>
</evidence>
<evidence type="ECO:0000259" key="2">
    <source>
        <dbReference type="Pfam" id="PF10263"/>
    </source>
</evidence>
<feature type="compositionally biased region" description="Basic residues" evidence="1">
    <location>
        <begin position="75"/>
        <end position="89"/>
    </location>
</feature>
<feature type="domain" description="SprT-like" evidence="2">
    <location>
        <begin position="200"/>
        <end position="314"/>
    </location>
</feature>
<feature type="region of interest" description="Disordered" evidence="1">
    <location>
        <begin position="398"/>
        <end position="485"/>
    </location>
</feature>
<dbReference type="GO" id="GO:0006950">
    <property type="term" value="P:response to stress"/>
    <property type="evidence" value="ECO:0007669"/>
    <property type="project" value="UniProtKB-ARBA"/>
</dbReference>
<keyword evidence="4" id="KW-1185">Reference proteome</keyword>
<evidence type="ECO:0000313" key="3">
    <source>
        <dbReference type="EMBL" id="KAK4153283.1"/>
    </source>
</evidence>
<name>A0AAN6VKK1_9PEZI</name>
<accession>A0AAN6VKK1</accession>
<dbReference type="AlphaFoldDB" id="A0AAN6VKK1"/>